<dbReference type="Proteomes" id="UP000474175">
    <property type="component" value="Unassembled WGS sequence"/>
</dbReference>
<dbReference type="EMBL" id="JAAFZH010000012">
    <property type="protein sequence ID" value="NDU97665.1"/>
    <property type="molecule type" value="Genomic_DNA"/>
</dbReference>
<dbReference type="Gene3D" id="3.90.1570.20">
    <property type="match status" value="1"/>
</dbReference>
<reference evidence="1 2" key="1">
    <citation type="submission" date="2020-02" db="EMBL/GenBank/DDBJ databases">
        <title>Draft genome sequence of two Spirosoma agri KCTC 52727 and Spirosoma terrae KCTC 52035.</title>
        <authorList>
            <person name="Rojas J."/>
            <person name="Ambika Manirajan B."/>
            <person name="Suarez C."/>
            <person name="Ratering S."/>
            <person name="Schnell S."/>
        </authorList>
    </citation>
    <scope>NUCLEOTIDE SEQUENCE [LARGE SCALE GENOMIC DNA]</scope>
    <source>
        <strain evidence="1 2">KCTC 52035</strain>
    </source>
</reference>
<organism evidence="1 2">
    <name type="scientific">Spirosoma terrae</name>
    <dbReference type="NCBI Taxonomy" id="1968276"/>
    <lineage>
        <taxon>Bacteria</taxon>
        <taxon>Pseudomonadati</taxon>
        <taxon>Bacteroidota</taxon>
        <taxon>Cytophagia</taxon>
        <taxon>Cytophagales</taxon>
        <taxon>Cytophagaceae</taxon>
        <taxon>Spirosoma</taxon>
    </lineage>
</organism>
<accession>A0A6L9LAS4</accession>
<protein>
    <recommendedName>
        <fullName evidence="3">Uma2 family endonuclease</fullName>
    </recommendedName>
</protein>
<evidence type="ECO:0000313" key="2">
    <source>
        <dbReference type="Proteomes" id="UP000474175"/>
    </source>
</evidence>
<evidence type="ECO:0000313" key="1">
    <source>
        <dbReference type="EMBL" id="NDU97665.1"/>
    </source>
</evidence>
<comment type="caution">
    <text evidence="1">The sequence shown here is derived from an EMBL/GenBank/DDBJ whole genome shotgun (WGS) entry which is preliminary data.</text>
</comment>
<dbReference type="InterPro" id="IPR011335">
    <property type="entry name" value="Restrct_endonuc-II-like"/>
</dbReference>
<gene>
    <name evidence="1" type="ORF">GK108_22465</name>
</gene>
<proteinExistence type="predicted"/>
<dbReference type="SUPFAM" id="SSF52980">
    <property type="entry name" value="Restriction endonuclease-like"/>
    <property type="match status" value="1"/>
</dbReference>
<evidence type="ECO:0008006" key="3">
    <source>
        <dbReference type="Google" id="ProtNLM"/>
    </source>
</evidence>
<dbReference type="AlphaFoldDB" id="A0A6L9LAS4"/>
<dbReference type="RefSeq" id="WP_163953334.1">
    <property type="nucleotide sequence ID" value="NZ_JAAFZH010000012.1"/>
</dbReference>
<keyword evidence="2" id="KW-1185">Reference proteome</keyword>
<sequence length="149" mass="17036">MHYINPVSLKSLVLEDEMGVNAPIIHQSVIARLTAGLYPFFRSGQIPYEPLPETMIAEGYASPVPDVILYDHSNEETKLIIEVCQNQGLRHDLAKVIRLIDEDVYGIREGFVYNYKTQQWLRYRFGDGGLTTESSFSEILNLDLNQFLL</sequence>
<name>A0A6L9LAS4_9BACT</name>